<dbReference type="PANTHER" id="PTHR35526">
    <property type="entry name" value="ANTI-SIGMA-F FACTOR RSBW-RELATED"/>
    <property type="match status" value="1"/>
</dbReference>
<dbReference type="InterPro" id="IPR003594">
    <property type="entry name" value="HATPase_dom"/>
</dbReference>
<evidence type="ECO:0000256" key="1">
    <source>
        <dbReference type="ARBA" id="ARBA00022527"/>
    </source>
</evidence>
<proteinExistence type="predicted"/>
<dbReference type="EMBL" id="JACIFU010000001">
    <property type="protein sequence ID" value="MBB4172328.1"/>
    <property type="molecule type" value="Genomic_DNA"/>
</dbReference>
<reference evidence="4 5" key="1">
    <citation type="submission" date="2020-08" db="EMBL/GenBank/DDBJ databases">
        <title>Genomic Encyclopedia of Type Strains, Phase IV (KMG-IV): sequencing the most valuable type-strain genomes for metagenomic binning, comparative biology and taxonomic classification.</title>
        <authorList>
            <person name="Goeker M."/>
        </authorList>
    </citation>
    <scope>NUCLEOTIDE SEQUENCE [LARGE SCALE GENOMIC DNA]</scope>
    <source>
        <strain evidence="4 5">DSM 101015</strain>
    </source>
</reference>
<evidence type="ECO:0000313" key="5">
    <source>
        <dbReference type="Proteomes" id="UP000565745"/>
    </source>
</evidence>
<keyword evidence="5" id="KW-1185">Reference proteome</keyword>
<protein>
    <submittedName>
        <fullName evidence="4">Serine/threonine-protein kinase RsbW</fullName>
        <ecNumber evidence="4">2.7.11.1</ecNumber>
    </submittedName>
</protein>
<evidence type="ECO:0000259" key="3">
    <source>
        <dbReference type="Pfam" id="PF13581"/>
    </source>
</evidence>
<dbReference type="AlphaFoldDB" id="A0A7W6Q295"/>
<dbReference type="EC" id="2.7.11.1" evidence="4"/>
<dbReference type="GO" id="GO:0004674">
    <property type="term" value="F:protein serine/threonine kinase activity"/>
    <property type="evidence" value="ECO:0007669"/>
    <property type="project" value="UniProtKB-KW"/>
</dbReference>
<keyword evidence="4" id="KW-0808">Transferase</keyword>
<gene>
    <name evidence="4" type="ORF">GGR93_000089</name>
</gene>
<evidence type="ECO:0000313" key="4">
    <source>
        <dbReference type="EMBL" id="MBB4172328.1"/>
    </source>
</evidence>
<dbReference type="InterPro" id="IPR050267">
    <property type="entry name" value="Anti-sigma-factor_SerPK"/>
</dbReference>
<keyword evidence="4" id="KW-0418">Kinase</keyword>
<comment type="caution">
    <text evidence="4">The sequence shown here is derived from an EMBL/GenBank/DDBJ whole genome shotgun (WGS) entry which is preliminary data.</text>
</comment>
<dbReference type="PANTHER" id="PTHR35526:SF6">
    <property type="entry name" value="SLR1861 PROTEIN"/>
    <property type="match status" value="1"/>
</dbReference>
<dbReference type="Gene3D" id="3.30.565.10">
    <property type="entry name" value="Histidine kinase-like ATPase, C-terminal domain"/>
    <property type="match status" value="1"/>
</dbReference>
<dbReference type="CDD" id="cd16936">
    <property type="entry name" value="HATPase_RsbW-like"/>
    <property type="match status" value="1"/>
</dbReference>
<evidence type="ECO:0000256" key="2">
    <source>
        <dbReference type="SAM" id="MobiDB-lite"/>
    </source>
</evidence>
<accession>A0A7W6Q295</accession>
<feature type="domain" description="Histidine kinase/HSP90-like ATPase" evidence="3">
    <location>
        <begin position="34"/>
        <end position="156"/>
    </location>
</feature>
<dbReference type="Pfam" id="PF13581">
    <property type="entry name" value="HATPase_c_2"/>
    <property type="match status" value="1"/>
</dbReference>
<feature type="compositionally biased region" description="Basic and acidic residues" evidence="2">
    <location>
        <begin position="1"/>
        <end position="11"/>
    </location>
</feature>
<dbReference type="Proteomes" id="UP000565745">
    <property type="component" value="Unassembled WGS sequence"/>
</dbReference>
<feature type="region of interest" description="Disordered" evidence="2">
    <location>
        <begin position="1"/>
        <end position="23"/>
    </location>
</feature>
<dbReference type="RefSeq" id="WP_025055577.1">
    <property type="nucleotide sequence ID" value="NZ_JACIFU010000001.1"/>
</dbReference>
<dbReference type="InterPro" id="IPR036890">
    <property type="entry name" value="HATPase_C_sf"/>
</dbReference>
<keyword evidence="1" id="KW-0723">Serine/threonine-protein kinase</keyword>
<dbReference type="SUPFAM" id="SSF55874">
    <property type="entry name" value="ATPase domain of HSP90 chaperone/DNA topoisomerase II/histidine kinase"/>
    <property type="match status" value="1"/>
</dbReference>
<name>A0A7W6Q295_9RHOB</name>
<organism evidence="4 5">
    <name type="scientific">Sulfitobacter noctilucicola</name>
    <dbReference type="NCBI Taxonomy" id="1342301"/>
    <lineage>
        <taxon>Bacteria</taxon>
        <taxon>Pseudomonadati</taxon>
        <taxon>Pseudomonadota</taxon>
        <taxon>Alphaproteobacteria</taxon>
        <taxon>Rhodobacterales</taxon>
        <taxon>Roseobacteraceae</taxon>
        <taxon>Sulfitobacter</taxon>
    </lineage>
</organism>
<sequence length="165" mass="18157">MQHMSESDRSGPQRPAGVPLPFDGFEVEVTSSTSAARQALERVLEELEPLGLDSDEVNTVELVLAEVLNNIVEHAYADTSGPIYIGCQHEKNGLHLVVRDKGEEMPDGRTPLGQMESLEQDVSALPEGGFGWFLIKDLAKDVKYRRAGDENQLNLRIAVAYGRPN</sequence>